<keyword evidence="11 13" id="KW-0472">Membrane</keyword>
<keyword evidence="7 13" id="KW-0812">Transmembrane</keyword>
<comment type="similarity">
    <text evidence="13">Belongs to the NiCoT transporter (TC 2.A.52) family.</text>
</comment>
<name>A0AAE2W004_9RHOB</name>
<feature type="region of interest" description="Disordered" evidence="14">
    <location>
        <begin position="164"/>
        <end position="185"/>
    </location>
</feature>
<evidence type="ECO:0000313" key="15">
    <source>
        <dbReference type="EMBL" id="MBM1714017.1"/>
    </source>
</evidence>
<evidence type="ECO:0000256" key="2">
    <source>
        <dbReference type="ARBA" id="ARBA00004651"/>
    </source>
</evidence>
<dbReference type="Pfam" id="PF03824">
    <property type="entry name" value="NicO"/>
    <property type="match status" value="1"/>
</dbReference>
<dbReference type="PANTHER" id="PTHR40659:SF1">
    <property type="entry name" value="NICKEL_COBALT EFFLUX SYSTEM RCNA"/>
    <property type="match status" value="1"/>
</dbReference>
<evidence type="ECO:0000256" key="12">
    <source>
        <dbReference type="ARBA" id="ARBA00023285"/>
    </source>
</evidence>
<evidence type="ECO:0000256" key="11">
    <source>
        <dbReference type="ARBA" id="ARBA00023136"/>
    </source>
</evidence>
<dbReference type="EMBL" id="JAFBRM010000002">
    <property type="protein sequence ID" value="MBM1714017.1"/>
    <property type="molecule type" value="Genomic_DNA"/>
</dbReference>
<keyword evidence="6" id="KW-0533">Nickel</keyword>
<feature type="transmembrane region" description="Helical" evidence="13">
    <location>
        <begin position="214"/>
        <end position="237"/>
    </location>
</feature>
<gene>
    <name evidence="15" type="ORF">JQV55_10615</name>
</gene>
<evidence type="ECO:0000256" key="7">
    <source>
        <dbReference type="ARBA" id="ARBA00022692"/>
    </source>
</evidence>
<dbReference type="RefSeq" id="WP_203242243.1">
    <property type="nucleotide sequence ID" value="NZ_JAFBRH010000002.1"/>
</dbReference>
<comment type="function">
    <text evidence="1">Efflux system for nickel and cobalt.</text>
</comment>
<feature type="transmembrane region" description="Helical" evidence="13">
    <location>
        <begin position="137"/>
        <end position="155"/>
    </location>
</feature>
<feature type="compositionally biased region" description="Basic and acidic residues" evidence="14">
    <location>
        <begin position="167"/>
        <end position="185"/>
    </location>
</feature>
<comment type="subcellular location">
    <subcellularLocation>
        <location evidence="2 13">Cell membrane</location>
        <topology evidence="2 13">Multi-pass membrane protein</topology>
    </subcellularLocation>
</comment>
<dbReference type="Proteomes" id="UP000732193">
    <property type="component" value="Unassembled WGS sequence"/>
</dbReference>
<keyword evidence="4 13" id="KW-0813">Transport</keyword>
<evidence type="ECO:0000256" key="5">
    <source>
        <dbReference type="ARBA" id="ARBA00022475"/>
    </source>
</evidence>
<keyword evidence="5" id="KW-1003">Cell membrane</keyword>
<dbReference type="GO" id="GO:0046583">
    <property type="term" value="F:monoatomic cation efflux transmembrane transporter activity"/>
    <property type="evidence" value="ECO:0007669"/>
    <property type="project" value="TreeGrafter"/>
</dbReference>
<evidence type="ECO:0000256" key="4">
    <source>
        <dbReference type="ARBA" id="ARBA00022448"/>
    </source>
</evidence>
<reference evidence="15 16" key="1">
    <citation type="submission" date="2021-01" db="EMBL/GenBank/DDBJ databases">
        <title>Diatom-associated Roseobacters Show Island Model of Population Structure.</title>
        <authorList>
            <person name="Qu L."/>
            <person name="Feng X."/>
            <person name="Chen Y."/>
            <person name="Li L."/>
            <person name="Wang X."/>
            <person name="Hu Z."/>
            <person name="Wang H."/>
            <person name="Luo H."/>
        </authorList>
    </citation>
    <scope>NUCLEOTIDE SEQUENCE [LARGE SCALE GENOMIC DNA]</scope>
    <source>
        <strain evidence="15 16">TR60-84</strain>
    </source>
</reference>
<evidence type="ECO:0000256" key="10">
    <source>
        <dbReference type="ARBA" id="ARBA00023112"/>
    </source>
</evidence>
<feature type="transmembrane region" description="Helical" evidence="13">
    <location>
        <begin position="55"/>
        <end position="74"/>
    </location>
</feature>
<evidence type="ECO:0000256" key="6">
    <source>
        <dbReference type="ARBA" id="ARBA00022596"/>
    </source>
</evidence>
<dbReference type="GO" id="GO:0032025">
    <property type="term" value="P:response to cobalt ion"/>
    <property type="evidence" value="ECO:0007669"/>
    <property type="project" value="TreeGrafter"/>
</dbReference>
<keyword evidence="16" id="KW-1185">Reference proteome</keyword>
<keyword evidence="3" id="KW-0171">Cobalt transport</keyword>
<feature type="transmembrane region" description="Helical" evidence="13">
    <location>
        <begin position="95"/>
        <end position="117"/>
    </location>
</feature>
<dbReference type="GO" id="GO:0006824">
    <property type="term" value="P:cobalt ion transport"/>
    <property type="evidence" value="ECO:0007669"/>
    <property type="project" value="UniProtKB-KW"/>
</dbReference>
<keyword evidence="12" id="KW-0170">Cobalt</keyword>
<evidence type="ECO:0000256" key="14">
    <source>
        <dbReference type="SAM" id="MobiDB-lite"/>
    </source>
</evidence>
<evidence type="ECO:0000256" key="9">
    <source>
        <dbReference type="ARBA" id="ARBA00023065"/>
    </source>
</evidence>
<dbReference type="PANTHER" id="PTHR40659">
    <property type="entry name" value="NICKEL/COBALT EFFLUX SYSTEM RCNA"/>
    <property type="match status" value="1"/>
</dbReference>
<protein>
    <recommendedName>
        <fullName evidence="13">Nickel/cobalt efflux system</fullName>
    </recommendedName>
</protein>
<keyword evidence="8 13" id="KW-1133">Transmembrane helix</keyword>
<keyword evidence="9" id="KW-0406">Ion transport</keyword>
<evidence type="ECO:0000256" key="3">
    <source>
        <dbReference type="ARBA" id="ARBA00022426"/>
    </source>
</evidence>
<keyword evidence="10" id="KW-0921">Nickel transport</keyword>
<evidence type="ECO:0000256" key="1">
    <source>
        <dbReference type="ARBA" id="ARBA00002510"/>
    </source>
</evidence>
<dbReference type="GO" id="GO:0005886">
    <property type="term" value="C:plasma membrane"/>
    <property type="evidence" value="ECO:0007669"/>
    <property type="project" value="UniProtKB-SubCell"/>
</dbReference>
<evidence type="ECO:0000256" key="8">
    <source>
        <dbReference type="ARBA" id="ARBA00022989"/>
    </source>
</evidence>
<dbReference type="GO" id="GO:0010045">
    <property type="term" value="P:response to nickel cation"/>
    <property type="evidence" value="ECO:0007669"/>
    <property type="project" value="TreeGrafter"/>
</dbReference>
<organism evidence="15 16">
    <name type="scientific">Sulfitobacter geojensis</name>
    <dbReference type="NCBI Taxonomy" id="1342299"/>
    <lineage>
        <taxon>Bacteria</taxon>
        <taxon>Pseudomonadati</taxon>
        <taxon>Pseudomonadota</taxon>
        <taxon>Alphaproteobacteria</taxon>
        <taxon>Rhodobacterales</taxon>
        <taxon>Roseobacteraceae</taxon>
        <taxon>Sulfitobacter</taxon>
    </lineage>
</organism>
<accession>A0AAE2W004</accession>
<feature type="transmembrane region" description="Helical" evidence="13">
    <location>
        <begin position="288"/>
        <end position="308"/>
    </location>
</feature>
<comment type="caution">
    <text evidence="15">The sequence shown here is derived from an EMBL/GenBank/DDBJ whole genome shotgun (WGS) entry which is preliminary data.</text>
</comment>
<dbReference type="GO" id="GO:0015099">
    <property type="term" value="F:nickel cation transmembrane transporter activity"/>
    <property type="evidence" value="ECO:0007669"/>
    <property type="project" value="UniProtKB-UniRule"/>
</dbReference>
<evidence type="ECO:0000256" key="13">
    <source>
        <dbReference type="RuleBase" id="RU362101"/>
    </source>
</evidence>
<feature type="transmembrane region" description="Helical" evidence="13">
    <location>
        <begin position="243"/>
        <end position="267"/>
    </location>
</feature>
<sequence length="311" mass="32411">MRHVLSIAACLVFVALGWFWFTGGFDRLGFWAATQQRDFQNGIARALRLVRAGEAAAITTVLLGCFAYGLAHAAGPGHGKVLIGGYGFARKVPMLRLSLIALAASLGQAVTAVLLVYAGVLVLNLGREAMVEMTEAIMAPVSYGAIALIGLWLVWRGVRKLSSRASGTDHDHTHDHDYTHDHAHEGHDHHCASCGHAHGPSLDQVENVTSLREALMLIAGIAVRPCTGALFVLIITWQMGIGGLGIAGAFAMAFGTALVTIFVGLVAGGLRGGMLAGLSGSPQLARAVAGLEVLAGIAVVFLAGGLLLRAL</sequence>
<dbReference type="InterPro" id="IPR051224">
    <property type="entry name" value="NiCoT_RcnA"/>
</dbReference>
<proteinExistence type="inferred from homology"/>
<evidence type="ECO:0000313" key="16">
    <source>
        <dbReference type="Proteomes" id="UP000732193"/>
    </source>
</evidence>
<dbReference type="InterPro" id="IPR011541">
    <property type="entry name" value="Ni/Co_transpt_high_affinity"/>
</dbReference>
<dbReference type="AlphaFoldDB" id="A0AAE2W004"/>